<evidence type="ECO:0000256" key="1">
    <source>
        <dbReference type="SAM" id="MobiDB-lite"/>
    </source>
</evidence>
<name>A0A822ZB11_NELNU</name>
<sequence length="241" mass="27152">MLTVLSIRCGYSSIEVALWKESRRKEDEEVEEDYLRGSQRLVHFKLTETITELESLRRDNKKGLPEEENGKSASKGKASEFKRTFAEVVTGVLNAKPDCQGSWIGGTDKGAKQREVKVTSKLQGENGPKQTLSKAINGPSKGLTKQDKCLGLQSGPGRLERRLCHFLSNHVTLEKDKKKGDNNLGVSSSPIQPVLSLPQPRSSVMEKFEWRPRLVCYSTTPERQNPRYDRNKEEDGDFDLD</sequence>
<gene>
    <name evidence="2" type="ORF">HUJ06_001684</name>
</gene>
<protein>
    <submittedName>
        <fullName evidence="2">Uncharacterized protein</fullName>
    </submittedName>
</protein>
<feature type="compositionally biased region" description="Polar residues" evidence="1">
    <location>
        <begin position="120"/>
        <end position="134"/>
    </location>
</feature>
<comment type="caution">
    <text evidence="2">The sequence shown here is derived from an EMBL/GenBank/DDBJ whole genome shotgun (WGS) entry which is preliminary data.</text>
</comment>
<feature type="region of interest" description="Disordered" evidence="1">
    <location>
        <begin position="177"/>
        <end position="201"/>
    </location>
</feature>
<feature type="region of interest" description="Disordered" evidence="1">
    <location>
        <begin position="119"/>
        <end position="144"/>
    </location>
</feature>
<evidence type="ECO:0000313" key="2">
    <source>
        <dbReference type="EMBL" id="DAD43454.1"/>
    </source>
</evidence>
<feature type="region of interest" description="Disordered" evidence="1">
    <location>
        <begin position="219"/>
        <end position="241"/>
    </location>
</feature>
<dbReference type="Proteomes" id="UP000607653">
    <property type="component" value="Unassembled WGS sequence"/>
</dbReference>
<evidence type="ECO:0000313" key="3">
    <source>
        <dbReference type="Proteomes" id="UP000607653"/>
    </source>
</evidence>
<organism evidence="2 3">
    <name type="scientific">Nelumbo nucifera</name>
    <name type="common">Sacred lotus</name>
    <dbReference type="NCBI Taxonomy" id="4432"/>
    <lineage>
        <taxon>Eukaryota</taxon>
        <taxon>Viridiplantae</taxon>
        <taxon>Streptophyta</taxon>
        <taxon>Embryophyta</taxon>
        <taxon>Tracheophyta</taxon>
        <taxon>Spermatophyta</taxon>
        <taxon>Magnoliopsida</taxon>
        <taxon>Proteales</taxon>
        <taxon>Nelumbonaceae</taxon>
        <taxon>Nelumbo</taxon>
    </lineage>
</organism>
<dbReference type="EMBL" id="DUZY01000006">
    <property type="protein sequence ID" value="DAD43454.1"/>
    <property type="molecule type" value="Genomic_DNA"/>
</dbReference>
<feature type="region of interest" description="Disordered" evidence="1">
    <location>
        <begin position="55"/>
        <end position="78"/>
    </location>
</feature>
<accession>A0A822ZB11</accession>
<feature type="compositionally biased region" description="Basic and acidic residues" evidence="1">
    <location>
        <begin position="224"/>
        <end position="233"/>
    </location>
</feature>
<dbReference type="AlphaFoldDB" id="A0A822ZB11"/>
<feature type="compositionally biased region" description="Basic and acidic residues" evidence="1">
    <location>
        <begin position="55"/>
        <end position="70"/>
    </location>
</feature>
<keyword evidence="3" id="KW-1185">Reference proteome</keyword>
<reference evidence="2 3" key="1">
    <citation type="journal article" date="2020" name="Mol. Biol. Evol.">
        <title>Distinct Expression and Methylation Patterns for Genes with Different Fates following a Single Whole-Genome Duplication in Flowering Plants.</title>
        <authorList>
            <person name="Shi T."/>
            <person name="Rahmani R.S."/>
            <person name="Gugger P.F."/>
            <person name="Wang M."/>
            <person name="Li H."/>
            <person name="Zhang Y."/>
            <person name="Li Z."/>
            <person name="Wang Q."/>
            <person name="Van de Peer Y."/>
            <person name="Marchal K."/>
            <person name="Chen J."/>
        </authorList>
    </citation>
    <scope>NUCLEOTIDE SEQUENCE [LARGE SCALE GENOMIC DNA]</scope>
    <source>
        <tissue evidence="2">Leaf</tissue>
    </source>
</reference>
<proteinExistence type="predicted"/>